<sequence>MTIEFNKQEKEILVSKLQAYMTKELEFDLGQFDAEFLIDFISEELGNYYYNRGVYDAKARVDDKVNEISEALYDIEKPTSLR</sequence>
<dbReference type="EMBL" id="JAVRIE010000004">
    <property type="protein sequence ID" value="MDT0583116.1"/>
    <property type="molecule type" value="Genomic_DNA"/>
</dbReference>
<dbReference type="RefSeq" id="WP_311361889.1">
    <property type="nucleotide sequence ID" value="NZ_JAVRIE010000004.1"/>
</dbReference>
<keyword evidence="2" id="KW-1185">Reference proteome</keyword>
<accession>A0AAW8R4Q4</accession>
<reference evidence="1 2" key="1">
    <citation type="submission" date="2023-09" db="EMBL/GenBank/DDBJ databases">
        <authorList>
            <person name="Rey-Velasco X."/>
        </authorList>
    </citation>
    <scope>NUCLEOTIDE SEQUENCE [LARGE SCALE GENOMIC DNA]</scope>
    <source>
        <strain evidence="1 2">W409</strain>
    </source>
</reference>
<dbReference type="InterPro" id="IPR018680">
    <property type="entry name" value="DUF2164"/>
</dbReference>
<evidence type="ECO:0000313" key="1">
    <source>
        <dbReference type="EMBL" id="MDT0583116.1"/>
    </source>
</evidence>
<evidence type="ECO:0000313" key="2">
    <source>
        <dbReference type="Proteomes" id="UP001249020"/>
    </source>
</evidence>
<dbReference type="Pfam" id="PF09932">
    <property type="entry name" value="DUF2164"/>
    <property type="match status" value="1"/>
</dbReference>
<proteinExistence type="predicted"/>
<organism evidence="1 2">
    <name type="scientific">Brumicola blandensis</name>
    <dbReference type="NCBI Taxonomy" id="3075611"/>
    <lineage>
        <taxon>Bacteria</taxon>
        <taxon>Pseudomonadati</taxon>
        <taxon>Pseudomonadota</taxon>
        <taxon>Gammaproteobacteria</taxon>
        <taxon>Alteromonadales</taxon>
        <taxon>Alteromonadaceae</taxon>
        <taxon>Brumicola</taxon>
    </lineage>
</organism>
<gene>
    <name evidence="1" type="ORF">RM544_11250</name>
</gene>
<name>A0AAW8R4Q4_9ALTE</name>
<protein>
    <submittedName>
        <fullName evidence="1">DUF2164 domain-containing protein</fullName>
    </submittedName>
</protein>
<dbReference type="AlphaFoldDB" id="A0AAW8R4Q4"/>
<dbReference type="Proteomes" id="UP001249020">
    <property type="component" value="Unassembled WGS sequence"/>
</dbReference>
<comment type="caution">
    <text evidence="1">The sequence shown here is derived from an EMBL/GenBank/DDBJ whole genome shotgun (WGS) entry which is preliminary data.</text>
</comment>